<evidence type="ECO:0000313" key="2">
    <source>
        <dbReference type="Proteomes" id="UP001500359"/>
    </source>
</evidence>
<accession>A0ABP3WZS9</accession>
<dbReference type="Pfam" id="PF05960">
    <property type="entry name" value="DUF885"/>
    <property type="match status" value="1"/>
</dbReference>
<gene>
    <name evidence="1" type="ORF">GCM10009114_30660</name>
</gene>
<reference evidence="2" key="1">
    <citation type="journal article" date="2019" name="Int. J. Syst. Evol. Microbiol.">
        <title>The Global Catalogue of Microorganisms (GCM) 10K type strain sequencing project: providing services to taxonomists for standard genome sequencing and annotation.</title>
        <authorList>
            <consortium name="The Broad Institute Genomics Platform"/>
            <consortium name="The Broad Institute Genome Sequencing Center for Infectious Disease"/>
            <person name="Wu L."/>
            <person name="Ma J."/>
        </authorList>
    </citation>
    <scope>NUCLEOTIDE SEQUENCE [LARGE SCALE GENOMIC DNA]</scope>
    <source>
        <strain evidence="2">JCM 15896</strain>
    </source>
</reference>
<protein>
    <submittedName>
        <fullName evidence="1">DUF885 domain-containing protein</fullName>
    </submittedName>
</protein>
<dbReference type="InterPro" id="IPR010281">
    <property type="entry name" value="DUF885"/>
</dbReference>
<keyword evidence="2" id="KW-1185">Reference proteome</keyword>
<dbReference type="RefSeq" id="WP_343861533.1">
    <property type="nucleotide sequence ID" value="NZ_BAAAFD010000010.1"/>
</dbReference>
<dbReference type="Proteomes" id="UP001500359">
    <property type="component" value="Unassembled WGS sequence"/>
</dbReference>
<name>A0ABP3WZS9_9ALTE</name>
<dbReference type="PANTHER" id="PTHR33361:SF16">
    <property type="entry name" value="DUF885 DOMAIN-CONTAINING PROTEIN"/>
    <property type="match status" value="1"/>
</dbReference>
<sequence>MVLRIYILSFMIILGGSKANLVFAAGSSAKATILSQDARLAQFFEDIFQRNIANSPDRQTSLGLKTERQGLWTDISDDYSKARTEEVKQDLARLEAEFDYAKLSPDSQLSYDIFKFKLQQAIENARFLRHLYVLDQFQGQFTYSLTLLQNNHKIDSVQDAQDYISRIIGIEDRLAEMVKQSQDRANYGVIAPQFAFPAMIADIQSIIEQVPIKADFADKVAALNISAAEKKGLIDNANKAIEGPFKRGYIALLNEVKRLAKLQKATQGVWALPEGEAFYQNRIKNYTNLDMTADQIHEFGKADVARIHAEMRQIMQKVGFKGSLQAFFEFVRTDPNNFYPNSEAGQEAFLADARAQTAAIFKVAPKFFNKLPKAELEVRKVEAWRENSTSIAFYNRPSMDGTRPGIYYANLADMTGVQKYVFTAITYHEGVPGHHFQLALAQELEGLSNFRKFGGGNAFVEGWALYAEKLAKEMGFYQDPMQDFGRLQDEIWRSVRLVTDTGIHAKKWTRQQAIDYFVKNTPLSPQDIETEVERYFVLPGQALGYKMGMTKILELRQRAENALGDTFDIRAFHDVIIGQGAMPLPILEQQVDRYIESNKI</sequence>
<organism evidence="1 2">
    <name type="scientific">Aliiglaciecola litoralis</name>
    <dbReference type="NCBI Taxonomy" id="582857"/>
    <lineage>
        <taxon>Bacteria</taxon>
        <taxon>Pseudomonadati</taxon>
        <taxon>Pseudomonadota</taxon>
        <taxon>Gammaproteobacteria</taxon>
        <taxon>Alteromonadales</taxon>
        <taxon>Alteromonadaceae</taxon>
        <taxon>Aliiglaciecola</taxon>
    </lineage>
</organism>
<proteinExistence type="predicted"/>
<dbReference type="PANTHER" id="PTHR33361">
    <property type="entry name" value="GLR0591 PROTEIN"/>
    <property type="match status" value="1"/>
</dbReference>
<comment type="caution">
    <text evidence="1">The sequence shown here is derived from an EMBL/GenBank/DDBJ whole genome shotgun (WGS) entry which is preliminary data.</text>
</comment>
<evidence type="ECO:0000313" key="1">
    <source>
        <dbReference type="EMBL" id="GAA0858980.1"/>
    </source>
</evidence>
<dbReference type="EMBL" id="BAAAFD010000010">
    <property type="protein sequence ID" value="GAA0858980.1"/>
    <property type="molecule type" value="Genomic_DNA"/>
</dbReference>